<accession>A0A096DKX0</accession>
<dbReference type="EMBL" id="AWTN01000064">
    <property type="protein sequence ID" value="KGG95014.1"/>
    <property type="molecule type" value="Genomic_DNA"/>
</dbReference>
<gene>
    <name evidence="3" type="ORF">N5D63_12015</name>
    <name evidence="1" type="ORF">P245_07400</name>
    <name evidence="2" type="ORF">P608_03545</name>
</gene>
<dbReference type="AlphaFoldDB" id="A0A096DKX0"/>
<evidence type="ECO:0000313" key="3">
    <source>
        <dbReference type="EMBL" id="MDH1334861.1"/>
    </source>
</evidence>
<accession>A0A0K6IA94</accession>
<proteinExistence type="predicted"/>
<reference evidence="4 5" key="1">
    <citation type="submission" date="2013-09" db="EMBL/GenBank/DDBJ databases">
        <title>High correlation between genotypes and phenotypes of environmental bacteria Comamonas testosteroni strains.</title>
        <authorList>
            <person name="Liu L."/>
            <person name="Zhu W."/>
            <person name="Xia X."/>
            <person name="Xu B."/>
            <person name="Luo M."/>
            <person name="Wang G."/>
        </authorList>
    </citation>
    <scope>NUCLEOTIDE SEQUENCE [LARGE SCALE GENOMIC DNA]</scope>
    <source>
        <strain evidence="2 4">DF2</strain>
        <strain evidence="1 5">JL14</strain>
    </source>
</reference>
<dbReference type="EMBL" id="AWTP01000024">
    <property type="protein sequence ID" value="KGH19966.1"/>
    <property type="molecule type" value="Genomic_DNA"/>
</dbReference>
<protein>
    <recommendedName>
        <fullName evidence="6">Tetratricopeptide repeat protein</fullName>
    </recommendedName>
</protein>
<organism evidence="1 5">
    <name type="scientific">Comamonas thiooxydans</name>
    <dbReference type="NCBI Taxonomy" id="363952"/>
    <lineage>
        <taxon>Bacteria</taxon>
        <taxon>Pseudomonadati</taxon>
        <taxon>Pseudomonadota</taxon>
        <taxon>Betaproteobacteria</taxon>
        <taxon>Burkholderiales</taxon>
        <taxon>Comamonadaceae</taxon>
        <taxon>Comamonas</taxon>
    </lineage>
</organism>
<dbReference type="Proteomes" id="UP000029549">
    <property type="component" value="Unassembled WGS sequence"/>
</dbReference>
<comment type="caution">
    <text evidence="1">The sequence shown here is derived from an EMBL/GenBank/DDBJ whole genome shotgun (WGS) entry which is preliminary data.</text>
</comment>
<reference evidence="3" key="2">
    <citation type="submission" date="2022-09" db="EMBL/GenBank/DDBJ databases">
        <title>Intensive care unit water sources are persistently colonized with multi-drug resistant bacteria and are the site of extensive horizontal gene transfer of antibiotic resistance genes.</title>
        <authorList>
            <person name="Diorio-Toth L."/>
        </authorList>
    </citation>
    <scope>NUCLEOTIDE SEQUENCE</scope>
    <source>
        <strain evidence="3">GD03832</strain>
    </source>
</reference>
<dbReference type="OrthoDB" id="370799at2"/>
<evidence type="ECO:0000313" key="5">
    <source>
        <dbReference type="Proteomes" id="UP000029567"/>
    </source>
</evidence>
<evidence type="ECO:0000313" key="2">
    <source>
        <dbReference type="EMBL" id="KGH19966.1"/>
    </source>
</evidence>
<dbReference type="EMBL" id="JAOCEK010000008">
    <property type="protein sequence ID" value="MDH1334861.1"/>
    <property type="molecule type" value="Genomic_DNA"/>
</dbReference>
<name>A0A096DKX0_9BURK</name>
<keyword evidence="4" id="KW-1185">Reference proteome</keyword>
<evidence type="ECO:0000313" key="1">
    <source>
        <dbReference type="EMBL" id="KGG95014.1"/>
    </source>
</evidence>
<dbReference type="Proteomes" id="UP000029567">
    <property type="component" value="Unassembled WGS sequence"/>
</dbReference>
<evidence type="ECO:0008006" key="6">
    <source>
        <dbReference type="Google" id="ProtNLM"/>
    </source>
</evidence>
<dbReference type="GeneID" id="69559039"/>
<sequence length="86" mass="9720">MSEVNAQLQAILSLMRAGQWNAAHDAVQRHEGLLAAWLHGLLHLQEGDLEDAENWYERAGLRFRQRGTLQQELARFEAALRARSGA</sequence>
<dbReference type="PATRIC" id="fig|285.48.peg.1193"/>
<dbReference type="Proteomes" id="UP001161065">
    <property type="component" value="Unassembled WGS sequence"/>
</dbReference>
<dbReference type="RefSeq" id="WP_034360276.1">
    <property type="nucleotide sequence ID" value="NZ_AP025193.1"/>
</dbReference>
<evidence type="ECO:0000313" key="4">
    <source>
        <dbReference type="Proteomes" id="UP000029549"/>
    </source>
</evidence>